<accession>A0A9D1DEF5</accession>
<evidence type="ECO:0000256" key="3">
    <source>
        <dbReference type="ARBA" id="ARBA00008636"/>
    </source>
</evidence>
<proteinExistence type="inferred from homology"/>
<evidence type="ECO:0000313" key="14">
    <source>
        <dbReference type="EMBL" id="HIR46618.1"/>
    </source>
</evidence>
<reference evidence="14" key="1">
    <citation type="submission" date="2020-10" db="EMBL/GenBank/DDBJ databases">
        <authorList>
            <person name="Gilroy R."/>
        </authorList>
    </citation>
    <scope>NUCLEOTIDE SEQUENCE</scope>
    <source>
        <strain evidence="14">ChiSxjej1B13-7958</strain>
    </source>
</reference>
<evidence type="ECO:0000256" key="7">
    <source>
        <dbReference type="ARBA" id="ARBA00023004"/>
    </source>
</evidence>
<evidence type="ECO:0000256" key="2">
    <source>
        <dbReference type="ARBA" id="ARBA00004742"/>
    </source>
</evidence>
<dbReference type="NCBIfam" id="TIGR00718">
    <property type="entry name" value="sda_alpha"/>
    <property type="match status" value="1"/>
</dbReference>
<keyword evidence="9 11" id="KW-0456">Lyase</keyword>
<gene>
    <name evidence="14" type="primary">sdaAA</name>
    <name evidence="14" type="ORF">IAB89_03005</name>
</gene>
<reference evidence="14" key="2">
    <citation type="journal article" date="2021" name="PeerJ">
        <title>Extensive microbial diversity within the chicken gut microbiome revealed by metagenomics and culture.</title>
        <authorList>
            <person name="Gilroy R."/>
            <person name="Ravi A."/>
            <person name="Getino M."/>
            <person name="Pursley I."/>
            <person name="Horton D.L."/>
            <person name="Alikhan N.F."/>
            <person name="Baker D."/>
            <person name="Gharbi K."/>
            <person name="Hall N."/>
            <person name="Watson M."/>
            <person name="Adriaenssens E.M."/>
            <person name="Foster-Nyarko E."/>
            <person name="Jarju S."/>
            <person name="Secka A."/>
            <person name="Antonio M."/>
            <person name="Oren A."/>
            <person name="Chaudhuri R.R."/>
            <person name="La Ragione R."/>
            <person name="Hildebrand F."/>
            <person name="Pallen M.J."/>
        </authorList>
    </citation>
    <scope>NUCLEOTIDE SEQUENCE</scope>
    <source>
        <strain evidence="14">ChiSxjej1B13-7958</strain>
    </source>
</reference>
<dbReference type="EMBL" id="DVGZ01000029">
    <property type="protein sequence ID" value="HIR46618.1"/>
    <property type="molecule type" value="Genomic_DNA"/>
</dbReference>
<keyword evidence="5 11" id="KW-0004">4Fe-4S</keyword>
<dbReference type="GO" id="GO:0006094">
    <property type="term" value="P:gluconeogenesis"/>
    <property type="evidence" value="ECO:0007669"/>
    <property type="project" value="UniProtKB-KW"/>
</dbReference>
<keyword evidence="8 11" id="KW-0411">Iron-sulfur</keyword>
<dbReference type="Proteomes" id="UP000824242">
    <property type="component" value="Unassembled WGS sequence"/>
</dbReference>
<evidence type="ECO:0000313" key="15">
    <source>
        <dbReference type="Proteomes" id="UP000824242"/>
    </source>
</evidence>
<dbReference type="GO" id="GO:0003941">
    <property type="term" value="F:L-serine ammonia-lyase activity"/>
    <property type="evidence" value="ECO:0007669"/>
    <property type="project" value="UniProtKB-UniRule"/>
</dbReference>
<evidence type="ECO:0000256" key="8">
    <source>
        <dbReference type="ARBA" id="ARBA00023014"/>
    </source>
</evidence>
<comment type="catalytic activity">
    <reaction evidence="10 11">
        <text>L-serine = pyruvate + NH4(+)</text>
        <dbReference type="Rhea" id="RHEA:19169"/>
        <dbReference type="ChEBI" id="CHEBI:15361"/>
        <dbReference type="ChEBI" id="CHEBI:28938"/>
        <dbReference type="ChEBI" id="CHEBI:33384"/>
        <dbReference type="EC" id="4.3.1.17"/>
    </reaction>
</comment>
<keyword evidence="6 11" id="KW-0479">Metal-binding</keyword>
<comment type="pathway">
    <text evidence="2">Carbohydrate biosynthesis; gluconeogenesis.</text>
</comment>
<keyword evidence="4 11" id="KW-0312">Gluconeogenesis</keyword>
<evidence type="ECO:0000256" key="11">
    <source>
        <dbReference type="RuleBase" id="RU366059"/>
    </source>
</evidence>
<feature type="compositionally biased region" description="Basic and acidic residues" evidence="12">
    <location>
        <begin position="52"/>
        <end position="64"/>
    </location>
</feature>
<dbReference type="EC" id="4.3.1.17" evidence="11"/>
<feature type="domain" description="Serine dehydratase-like alpha subunit" evidence="13">
    <location>
        <begin position="16"/>
        <end position="274"/>
    </location>
</feature>
<sequence>MAIDSIAALLSRTEESGLPLWEVILQEDLAEGQSSREDSLKQMARLWEAMKESGDAYRPEERSRSGLSGGDSAKVQAAMEGGTLYGGRFFQEVIAQALRISECNACMKRIVAAPTAGSCGVLPAVLLPLLRQGESEEEILHALYVAAGFGEVIATRASISGAEGGCQAEIGSASAMAAAALTQLRGGTPAMCAHACAMALSNLMGLVCDPVAGLVEVPCIHRNVVGAVNALSCADMALSGVECRIPADEVIDAMARVGTEMDDSLRETGEGGLAGTPTGKAIAERLAAEG</sequence>
<evidence type="ECO:0000256" key="12">
    <source>
        <dbReference type="SAM" id="MobiDB-lite"/>
    </source>
</evidence>
<protein>
    <recommendedName>
        <fullName evidence="11">L-serine dehydratase</fullName>
        <ecNumber evidence="11">4.3.1.17</ecNumber>
    </recommendedName>
</protein>
<evidence type="ECO:0000256" key="9">
    <source>
        <dbReference type="ARBA" id="ARBA00023239"/>
    </source>
</evidence>
<name>A0A9D1DEF5_9FIRM</name>
<evidence type="ECO:0000259" key="13">
    <source>
        <dbReference type="Pfam" id="PF03313"/>
    </source>
</evidence>
<evidence type="ECO:0000256" key="10">
    <source>
        <dbReference type="ARBA" id="ARBA00049406"/>
    </source>
</evidence>
<organism evidence="14 15">
    <name type="scientific">Candidatus Caccousia avicola</name>
    <dbReference type="NCBI Taxonomy" id="2840721"/>
    <lineage>
        <taxon>Bacteria</taxon>
        <taxon>Bacillati</taxon>
        <taxon>Bacillota</taxon>
        <taxon>Clostridia</taxon>
        <taxon>Eubacteriales</taxon>
        <taxon>Oscillospiraceae</taxon>
        <taxon>Oscillospiraceae incertae sedis</taxon>
        <taxon>Candidatus Caccousia</taxon>
    </lineage>
</organism>
<comment type="similarity">
    <text evidence="3 11">Belongs to the iron-sulfur dependent L-serine dehydratase family.</text>
</comment>
<dbReference type="GO" id="GO:0051539">
    <property type="term" value="F:4 iron, 4 sulfur cluster binding"/>
    <property type="evidence" value="ECO:0007669"/>
    <property type="project" value="UniProtKB-UniRule"/>
</dbReference>
<comment type="caution">
    <text evidence="14">The sequence shown here is derived from an EMBL/GenBank/DDBJ whole genome shotgun (WGS) entry which is preliminary data.</text>
</comment>
<evidence type="ECO:0000256" key="4">
    <source>
        <dbReference type="ARBA" id="ARBA00022432"/>
    </source>
</evidence>
<dbReference type="InterPro" id="IPR004642">
    <property type="entry name" value="Ser_deHydtase_asu"/>
</dbReference>
<evidence type="ECO:0000256" key="1">
    <source>
        <dbReference type="ARBA" id="ARBA00001966"/>
    </source>
</evidence>
<feature type="region of interest" description="Disordered" evidence="12">
    <location>
        <begin position="52"/>
        <end position="72"/>
    </location>
</feature>
<dbReference type="InterPro" id="IPR005130">
    <property type="entry name" value="Ser_deHydtase-like_asu"/>
</dbReference>
<evidence type="ECO:0000256" key="5">
    <source>
        <dbReference type="ARBA" id="ARBA00022485"/>
    </source>
</evidence>
<dbReference type="Pfam" id="PF03313">
    <property type="entry name" value="SDH_alpha"/>
    <property type="match status" value="1"/>
</dbReference>
<dbReference type="AlphaFoldDB" id="A0A9D1DEF5"/>
<evidence type="ECO:0000256" key="6">
    <source>
        <dbReference type="ARBA" id="ARBA00022723"/>
    </source>
</evidence>
<dbReference type="PANTHER" id="PTHR30182">
    <property type="entry name" value="L-SERINE DEHYDRATASE"/>
    <property type="match status" value="1"/>
</dbReference>
<dbReference type="GO" id="GO:0046872">
    <property type="term" value="F:metal ion binding"/>
    <property type="evidence" value="ECO:0007669"/>
    <property type="project" value="UniProtKB-KW"/>
</dbReference>
<dbReference type="InterPro" id="IPR051318">
    <property type="entry name" value="Fe-S_L-Ser"/>
</dbReference>
<keyword evidence="7 11" id="KW-0408">Iron</keyword>
<dbReference type="PANTHER" id="PTHR30182:SF1">
    <property type="entry name" value="L-SERINE DEHYDRATASE 1"/>
    <property type="match status" value="1"/>
</dbReference>
<comment type="cofactor">
    <cofactor evidence="1 11">
        <name>[4Fe-4S] cluster</name>
        <dbReference type="ChEBI" id="CHEBI:49883"/>
    </cofactor>
</comment>